<organism evidence="2 3">
    <name type="scientific">Lutimonas vermicola</name>
    <dbReference type="NCBI Taxonomy" id="414288"/>
    <lineage>
        <taxon>Bacteria</taxon>
        <taxon>Pseudomonadati</taxon>
        <taxon>Bacteroidota</taxon>
        <taxon>Flavobacteriia</taxon>
        <taxon>Flavobacteriales</taxon>
        <taxon>Flavobacteriaceae</taxon>
        <taxon>Lutimonas</taxon>
    </lineage>
</organism>
<reference evidence="2 3" key="1">
    <citation type="submission" date="2024-04" db="EMBL/GenBank/DDBJ databases">
        <title>whole genome sequencing of Lutimonas vermicola strain IMCC1616.</title>
        <authorList>
            <person name="Bae S.S."/>
        </authorList>
    </citation>
    <scope>NUCLEOTIDE SEQUENCE [LARGE SCALE GENOMIC DNA]</scope>
    <source>
        <strain evidence="2 3">IMCC1616</strain>
    </source>
</reference>
<gene>
    <name evidence="2" type="ORF">AABB81_02970</name>
</gene>
<comment type="caution">
    <text evidence="2">The sequence shown here is derived from an EMBL/GenBank/DDBJ whole genome shotgun (WGS) entry which is preliminary data.</text>
</comment>
<dbReference type="Gene3D" id="3.40.50.300">
    <property type="entry name" value="P-loop containing nucleotide triphosphate hydrolases"/>
    <property type="match status" value="1"/>
</dbReference>
<dbReference type="SUPFAM" id="SSF52540">
    <property type="entry name" value="P-loop containing nucleoside triphosphate hydrolases"/>
    <property type="match status" value="2"/>
</dbReference>
<keyword evidence="3" id="KW-1185">Reference proteome</keyword>
<evidence type="ECO:0000259" key="1">
    <source>
        <dbReference type="SMART" id="SM00382"/>
    </source>
</evidence>
<dbReference type="InterPro" id="IPR052934">
    <property type="entry name" value="Methyl-DNA_Rec/Restrict_Enz"/>
</dbReference>
<dbReference type="Proteomes" id="UP001474120">
    <property type="component" value="Unassembled WGS sequence"/>
</dbReference>
<feature type="domain" description="AAA+ ATPase" evidence="1">
    <location>
        <begin position="282"/>
        <end position="498"/>
    </location>
</feature>
<evidence type="ECO:0000313" key="2">
    <source>
        <dbReference type="EMBL" id="MEL4454841.1"/>
    </source>
</evidence>
<dbReference type="PANTHER" id="PTHR37291">
    <property type="entry name" value="5-METHYLCYTOSINE-SPECIFIC RESTRICTION ENZYME B"/>
    <property type="match status" value="1"/>
</dbReference>
<evidence type="ECO:0000313" key="3">
    <source>
        <dbReference type="Proteomes" id="UP001474120"/>
    </source>
</evidence>
<accession>A0ABU9L0F2</accession>
<sequence>MGAKQDFLNKVRDIAKSTPRTFEEIKTSYPELFNKVYDFVKNNNSYSIEKKIHSNKKSIENYDGICDLINRIKKNDIFTVDDTALLDELIKLLAITNIGGHSNRVMHFRSGKQTTFNNKVMNVADLFNKIIESTSLNAFKKLNFPKEYTDYAHFVYIYAMVKNIQDPYNFPMYYPAHRRVFNYCFDIKYDDYDSYCRFIRQITGIPRNLYTDVYYGILQIIVFDKIKEENLINKSTAEKEDKRKWLSNEFFKFKNPDLFNFDDLFNMPEDSFDKPLISAAIKPKNQILYGPPGTGKTYNMVNFALSIINNNDPKDYDTDSKKERKVFENKFSELMKISFGNDGKYKRIYFVTFHQSYSYEDFVLGIAPDLSNEKLKFKRKKGIFYIACENALNNPDDNFVIVIDEINRANISRVFGELITLIEDDKRISKVQDKGMRLMLPNAPSPEDDLTEEWGFSRNFGVPENLYIIGTMNTADKSIAALDIALRRRFRFIPKYPDLSLVEDVKLKDVMAAINSKIIEPDGDFERGADFTLGHSYFMDKTFNDIFEIMNHSIIPLLLEYYMNDFNKVKELLNKCLKTVKLETFKNEFDGTLRIE</sequence>
<dbReference type="RefSeq" id="WP_342158503.1">
    <property type="nucleotide sequence ID" value="NZ_JBCDNA010000001.1"/>
</dbReference>
<dbReference type="Pfam" id="PF07728">
    <property type="entry name" value="AAA_5"/>
    <property type="match status" value="1"/>
</dbReference>
<dbReference type="SMART" id="SM00382">
    <property type="entry name" value="AAA"/>
    <property type="match status" value="1"/>
</dbReference>
<proteinExistence type="predicted"/>
<protein>
    <submittedName>
        <fullName evidence="2">AAA family ATPase</fullName>
    </submittedName>
</protein>
<name>A0ABU9L0F2_9FLAO</name>
<dbReference type="EMBL" id="JBCDNA010000001">
    <property type="protein sequence ID" value="MEL4454841.1"/>
    <property type="molecule type" value="Genomic_DNA"/>
</dbReference>
<dbReference type="InterPro" id="IPR011704">
    <property type="entry name" value="ATPase_dyneun-rel_AAA"/>
</dbReference>
<dbReference type="PANTHER" id="PTHR37291:SF1">
    <property type="entry name" value="TYPE IV METHYL-DIRECTED RESTRICTION ENZYME ECOKMCRB SUBUNIT"/>
    <property type="match status" value="1"/>
</dbReference>
<dbReference type="InterPro" id="IPR003593">
    <property type="entry name" value="AAA+_ATPase"/>
</dbReference>
<dbReference type="InterPro" id="IPR027417">
    <property type="entry name" value="P-loop_NTPase"/>
</dbReference>